<feature type="transmembrane region" description="Helical" evidence="6">
    <location>
        <begin position="12"/>
        <end position="31"/>
    </location>
</feature>
<evidence type="ECO:0000256" key="5">
    <source>
        <dbReference type="SAM" id="MobiDB-lite"/>
    </source>
</evidence>
<dbReference type="Pfam" id="PF03547">
    <property type="entry name" value="Mem_trans"/>
    <property type="match status" value="1"/>
</dbReference>
<keyword evidence="3 6" id="KW-1133">Transmembrane helix</keyword>
<feature type="region of interest" description="Disordered" evidence="5">
    <location>
        <begin position="173"/>
        <end position="193"/>
    </location>
</feature>
<dbReference type="GO" id="GO:0005783">
    <property type="term" value="C:endoplasmic reticulum"/>
    <property type="evidence" value="ECO:0007669"/>
    <property type="project" value="TreeGrafter"/>
</dbReference>
<dbReference type="OMA" id="VLWFTMM"/>
<dbReference type="eggNOG" id="KOG2722">
    <property type="taxonomic scope" value="Eukaryota"/>
</dbReference>
<evidence type="ECO:0000313" key="8">
    <source>
        <dbReference type="Proteomes" id="UP000006911"/>
    </source>
</evidence>
<dbReference type="EMBL" id="FN430026">
    <property type="protein sequence ID" value="CAZ80450.1"/>
    <property type="molecule type" value="Genomic_DNA"/>
</dbReference>
<dbReference type="GO" id="GO:0055085">
    <property type="term" value="P:transmembrane transport"/>
    <property type="evidence" value="ECO:0007669"/>
    <property type="project" value="InterPro"/>
</dbReference>
<evidence type="ECO:0000313" key="7">
    <source>
        <dbReference type="EMBL" id="CAZ80450.1"/>
    </source>
</evidence>
<dbReference type="GO" id="GO:0016020">
    <property type="term" value="C:membrane"/>
    <property type="evidence" value="ECO:0007669"/>
    <property type="project" value="UniProtKB-SubCell"/>
</dbReference>
<keyword evidence="8" id="KW-1185">Reference proteome</keyword>
<evidence type="ECO:0000256" key="3">
    <source>
        <dbReference type="ARBA" id="ARBA00022989"/>
    </source>
</evidence>
<protein>
    <submittedName>
        <fullName evidence="7">(Perigord truffle) hypothetical protein</fullName>
    </submittedName>
</protein>
<organism evidence="7 8">
    <name type="scientific">Tuber melanosporum (strain Mel28)</name>
    <name type="common">Perigord black truffle</name>
    <dbReference type="NCBI Taxonomy" id="656061"/>
    <lineage>
        <taxon>Eukaryota</taxon>
        <taxon>Fungi</taxon>
        <taxon>Dikarya</taxon>
        <taxon>Ascomycota</taxon>
        <taxon>Pezizomycotina</taxon>
        <taxon>Pezizomycetes</taxon>
        <taxon>Pezizales</taxon>
        <taxon>Tuberaceae</taxon>
        <taxon>Tuber</taxon>
    </lineage>
</organism>
<dbReference type="RefSeq" id="XP_002836259.1">
    <property type="nucleotide sequence ID" value="XM_002836213.1"/>
</dbReference>
<proteinExistence type="predicted"/>
<dbReference type="InterPro" id="IPR004776">
    <property type="entry name" value="Mem_transp_PIN-like"/>
</dbReference>
<dbReference type="HOGENOM" id="CLU_032414_1_0_1"/>
<sequence length="411" mass="44076">MSDSGASLKQSFLGALQASLSVLLTLGYGVLSAKLRLVHPRSVGDVSRLCVDVFLPALLITSIGRQLTLEGVGNYAPFIVWGIVYTFTSIALGALGKKVMNLPDWIVPAVAFNNTTSLPLLLMQSLAATGILKGISGGGQRDAVERAKSYFLINSMVSNTLMFALGPKLMDKNESESANGRDAEAQRDQDSDENASLLPALVRIRVHSVQSSAHRQFTKLPTRAQSTLSFAGDMVNPPLVGAIVAAFIGLVPSLHKSFFADMEDGGVCRAWLTSSISNIGDLFTALQMFVVGSRLCDSLDPEQEIGEIPKRGVAFVWGVRFLFCPAVAIPAVYCLARNNLLGEDPVLWFSMMLMPVGPSAMMMSSLVEMNGNSPKDKMAVARFLTMSYAISPIICFVVVVSLKASEMAVRG</sequence>
<dbReference type="GeneID" id="9188474"/>
<feature type="transmembrane region" description="Helical" evidence="6">
    <location>
        <begin position="345"/>
        <end position="367"/>
    </location>
</feature>
<dbReference type="AlphaFoldDB" id="D5G7F7"/>
<dbReference type="PANTHER" id="PTHR31794">
    <property type="entry name" value="AUXIN EFFLUX TRANSPORTER FAMILY PROTEIN (EUROFUNG)"/>
    <property type="match status" value="1"/>
</dbReference>
<keyword evidence="2 6" id="KW-0812">Transmembrane</keyword>
<dbReference type="STRING" id="656061.D5G7F7"/>
<evidence type="ECO:0000256" key="6">
    <source>
        <dbReference type="SAM" id="Phobius"/>
    </source>
</evidence>
<dbReference type="Proteomes" id="UP000006911">
    <property type="component" value="Unassembled WGS sequence"/>
</dbReference>
<evidence type="ECO:0000256" key="1">
    <source>
        <dbReference type="ARBA" id="ARBA00004141"/>
    </source>
</evidence>
<gene>
    <name evidence="7" type="ORF">GSTUM_00002542001</name>
</gene>
<dbReference type="PANTHER" id="PTHR31794:SF4">
    <property type="entry name" value="AUXIN EFFLUX TRANSPORTER FAMILY PROTEIN (EUROFUNG)"/>
    <property type="match status" value="1"/>
</dbReference>
<feature type="transmembrane region" description="Helical" evidence="6">
    <location>
        <begin position="75"/>
        <end position="95"/>
    </location>
</feature>
<accession>D5G7F7</accession>
<evidence type="ECO:0000256" key="4">
    <source>
        <dbReference type="ARBA" id="ARBA00023136"/>
    </source>
</evidence>
<dbReference type="KEGG" id="tml:GSTUM_00002542001"/>
<feature type="transmembrane region" description="Helical" evidence="6">
    <location>
        <begin position="379"/>
        <end position="402"/>
    </location>
</feature>
<dbReference type="InParanoid" id="D5G7F7"/>
<feature type="compositionally biased region" description="Basic and acidic residues" evidence="5">
    <location>
        <begin position="173"/>
        <end position="189"/>
    </location>
</feature>
<feature type="transmembrane region" description="Helical" evidence="6">
    <location>
        <begin position="313"/>
        <end position="333"/>
    </location>
</feature>
<comment type="subcellular location">
    <subcellularLocation>
        <location evidence="1">Membrane</location>
        <topology evidence="1">Multi-pass membrane protein</topology>
    </subcellularLocation>
</comment>
<reference evidence="7 8" key="1">
    <citation type="journal article" date="2010" name="Nature">
        <title>Perigord black truffle genome uncovers evolutionary origins and mechanisms of symbiosis.</title>
        <authorList>
            <person name="Martin F."/>
            <person name="Kohler A."/>
            <person name="Murat C."/>
            <person name="Balestrini R."/>
            <person name="Coutinho P.M."/>
            <person name="Jaillon O."/>
            <person name="Montanini B."/>
            <person name="Morin E."/>
            <person name="Noel B."/>
            <person name="Percudani R."/>
            <person name="Porcel B."/>
            <person name="Rubini A."/>
            <person name="Amicucci A."/>
            <person name="Amselem J."/>
            <person name="Anthouard V."/>
            <person name="Arcioni S."/>
            <person name="Artiguenave F."/>
            <person name="Aury J.M."/>
            <person name="Ballario P."/>
            <person name="Bolchi A."/>
            <person name="Brenna A."/>
            <person name="Brun A."/>
            <person name="Buee M."/>
            <person name="Cantarel B."/>
            <person name="Chevalier G."/>
            <person name="Couloux A."/>
            <person name="Da Silva C."/>
            <person name="Denoeud F."/>
            <person name="Duplessis S."/>
            <person name="Ghignone S."/>
            <person name="Hilselberger B."/>
            <person name="Iotti M."/>
            <person name="Marcais B."/>
            <person name="Mello A."/>
            <person name="Miranda M."/>
            <person name="Pacioni G."/>
            <person name="Quesneville H."/>
            <person name="Riccioni C."/>
            <person name="Ruotolo R."/>
            <person name="Splivallo R."/>
            <person name="Stocchi V."/>
            <person name="Tisserant E."/>
            <person name="Viscomi A.R."/>
            <person name="Zambonelli A."/>
            <person name="Zampieri E."/>
            <person name="Henrissat B."/>
            <person name="Lebrun M.H."/>
            <person name="Paolocci F."/>
            <person name="Bonfante P."/>
            <person name="Ottonello S."/>
            <person name="Wincker P."/>
        </authorList>
    </citation>
    <scope>NUCLEOTIDE SEQUENCE [LARGE SCALE GENOMIC DNA]</scope>
    <source>
        <strain evidence="7 8">Mel28</strain>
    </source>
</reference>
<name>D5G7F7_TUBMM</name>
<evidence type="ECO:0000256" key="2">
    <source>
        <dbReference type="ARBA" id="ARBA00022692"/>
    </source>
</evidence>
<keyword evidence="4 6" id="KW-0472">Membrane</keyword>